<dbReference type="InterPro" id="IPR004045">
    <property type="entry name" value="Glutathione_S-Trfase_N"/>
</dbReference>
<feature type="domain" description="GST N-terminal" evidence="1">
    <location>
        <begin position="1"/>
        <end position="82"/>
    </location>
</feature>
<dbReference type="Gene3D" id="1.20.1050.10">
    <property type="match status" value="1"/>
</dbReference>
<dbReference type="PANTHER" id="PTHR43968:SF6">
    <property type="entry name" value="GLUTATHIONE S-TRANSFERASE OMEGA"/>
    <property type="match status" value="1"/>
</dbReference>
<dbReference type="GO" id="GO:0005737">
    <property type="term" value="C:cytoplasm"/>
    <property type="evidence" value="ECO:0007669"/>
    <property type="project" value="TreeGrafter"/>
</dbReference>
<dbReference type="Pfam" id="PF13410">
    <property type="entry name" value="GST_C_2"/>
    <property type="match status" value="1"/>
</dbReference>
<evidence type="ECO:0000313" key="3">
    <source>
        <dbReference type="Proteomes" id="UP000553766"/>
    </source>
</evidence>
<dbReference type="GO" id="GO:0016740">
    <property type="term" value="F:transferase activity"/>
    <property type="evidence" value="ECO:0007669"/>
    <property type="project" value="UniProtKB-KW"/>
</dbReference>
<comment type="caution">
    <text evidence="2">The sequence shown here is derived from an EMBL/GenBank/DDBJ whole genome shotgun (WGS) entry which is preliminary data.</text>
</comment>
<dbReference type="SUPFAM" id="SSF52833">
    <property type="entry name" value="Thioredoxin-like"/>
    <property type="match status" value="1"/>
</dbReference>
<dbReference type="PANTHER" id="PTHR43968">
    <property type="match status" value="1"/>
</dbReference>
<dbReference type="Pfam" id="PF13409">
    <property type="entry name" value="GST_N_2"/>
    <property type="match status" value="1"/>
</dbReference>
<dbReference type="Proteomes" id="UP000553766">
    <property type="component" value="Unassembled WGS sequence"/>
</dbReference>
<dbReference type="RefSeq" id="WP_184008551.1">
    <property type="nucleotide sequence ID" value="NZ_JACIJS010000002.1"/>
</dbReference>
<dbReference type="CDD" id="cd03049">
    <property type="entry name" value="GST_N_3"/>
    <property type="match status" value="1"/>
</dbReference>
<protein>
    <submittedName>
        <fullName evidence="2">Glutathione S-transferase</fullName>
    </submittedName>
</protein>
<dbReference type="SUPFAM" id="SSF47616">
    <property type="entry name" value="GST C-terminal domain-like"/>
    <property type="match status" value="1"/>
</dbReference>
<dbReference type="InterPro" id="IPR036249">
    <property type="entry name" value="Thioredoxin-like_sf"/>
</dbReference>
<dbReference type="PROSITE" id="PS50404">
    <property type="entry name" value="GST_NTER"/>
    <property type="match status" value="1"/>
</dbReference>
<dbReference type="CDD" id="cd03205">
    <property type="entry name" value="GST_C_6"/>
    <property type="match status" value="1"/>
</dbReference>
<reference evidence="2 3" key="1">
    <citation type="submission" date="2020-08" db="EMBL/GenBank/DDBJ databases">
        <title>Genomic Encyclopedia of Type Strains, Phase IV (KMG-IV): sequencing the most valuable type-strain genomes for metagenomic binning, comparative biology and taxonomic classification.</title>
        <authorList>
            <person name="Goeker M."/>
        </authorList>
    </citation>
    <scope>NUCLEOTIDE SEQUENCE [LARGE SCALE GENOMIC DNA]</scope>
    <source>
        <strain evidence="2 3">DSM 103377</strain>
    </source>
</reference>
<keyword evidence="3" id="KW-1185">Reference proteome</keyword>
<dbReference type="EMBL" id="JACIJS010000002">
    <property type="protein sequence ID" value="MBB5514676.1"/>
    <property type="molecule type" value="Genomic_DNA"/>
</dbReference>
<dbReference type="InterPro" id="IPR050983">
    <property type="entry name" value="GST_Omega/HSP26"/>
</dbReference>
<proteinExistence type="predicted"/>
<organism evidence="2 3">
    <name type="scientific">Rubricella aquisinus</name>
    <dbReference type="NCBI Taxonomy" id="2028108"/>
    <lineage>
        <taxon>Bacteria</taxon>
        <taxon>Pseudomonadati</taxon>
        <taxon>Pseudomonadota</taxon>
        <taxon>Alphaproteobacteria</taxon>
        <taxon>Rhodobacterales</taxon>
        <taxon>Paracoccaceae</taxon>
        <taxon>Rubricella</taxon>
    </lineage>
</organism>
<keyword evidence="2" id="KW-0808">Transferase</keyword>
<evidence type="ECO:0000259" key="1">
    <source>
        <dbReference type="PROSITE" id="PS50404"/>
    </source>
</evidence>
<gene>
    <name evidence="2" type="ORF">FHS89_000682</name>
</gene>
<dbReference type="InterPro" id="IPR036282">
    <property type="entry name" value="Glutathione-S-Trfase_C_sf"/>
</dbReference>
<evidence type="ECO:0000313" key="2">
    <source>
        <dbReference type="EMBL" id="MBB5514676.1"/>
    </source>
</evidence>
<sequence length="201" mass="21916">MQLYDNPASPYCRKVRILLHETGLMDQVHLTTVAGNAADPGTMPVTVNPLGKIPCLVRDTGPALYDSRVICAYLDDLAGAGLYGTGSARWDILTLEALADGMLDAALAIVYEARIRDEAMRHEGWVEGQWDKIARALDALEGRWIAFLSGPMTMGHIAVASALGYLDFRLDARGWRGRHPALAEWFAAVSERPALQATRPA</sequence>
<name>A0A840WYC7_9RHOB</name>
<dbReference type="Gene3D" id="3.40.30.10">
    <property type="entry name" value="Glutaredoxin"/>
    <property type="match status" value="1"/>
</dbReference>
<dbReference type="AlphaFoldDB" id="A0A840WYC7"/>
<accession>A0A840WYC7</accession>